<dbReference type="STRING" id="428990.SAMN06295987_105143"/>
<evidence type="ECO:0000259" key="5">
    <source>
        <dbReference type="PROSITE" id="PS50885"/>
    </source>
</evidence>
<dbReference type="PROSITE" id="PS50885">
    <property type="entry name" value="HAMP"/>
    <property type="match status" value="1"/>
</dbReference>
<dbReference type="GO" id="GO:0016020">
    <property type="term" value="C:membrane"/>
    <property type="evidence" value="ECO:0007669"/>
    <property type="project" value="InterPro"/>
</dbReference>
<feature type="domain" description="Methyl-accepting transducer" evidence="4">
    <location>
        <begin position="218"/>
        <end position="447"/>
    </location>
</feature>
<protein>
    <submittedName>
        <fullName evidence="6">Methyl-accepting chemotaxis protein</fullName>
    </submittedName>
</protein>
<keyword evidence="1" id="KW-0145">Chemotaxis</keyword>
<dbReference type="InterPro" id="IPR004089">
    <property type="entry name" value="MCPsignal_dom"/>
</dbReference>
<dbReference type="InterPro" id="IPR039379">
    <property type="entry name" value="Protoglobin_sensor_dom"/>
</dbReference>
<dbReference type="SMART" id="SM00283">
    <property type="entry name" value="MA"/>
    <property type="match status" value="1"/>
</dbReference>
<dbReference type="SUPFAM" id="SSF46458">
    <property type="entry name" value="Globin-like"/>
    <property type="match status" value="1"/>
</dbReference>
<dbReference type="GO" id="GO:0019825">
    <property type="term" value="F:oxygen binding"/>
    <property type="evidence" value="ECO:0007669"/>
    <property type="project" value="InterPro"/>
</dbReference>
<dbReference type="Pfam" id="PF00015">
    <property type="entry name" value="MCPsignal"/>
    <property type="match status" value="1"/>
</dbReference>
<dbReference type="PANTHER" id="PTHR43531">
    <property type="entry name" value="PROTEIN ICFG"/>
    <property type="match status" value="1"/>
</dbReference>
<proteinExistence type="inferred from homology"/>
<evidence type="ECO:0000256" key="1">
    <source>
        <dbReference type="ARBA" id="ARBA00022500"/>
    </source>
</evidence>
<dbReference type="PANTHER" id="PTHR43531:SF11">
    <property type="entry name" value="METHYL-ACCEPTING CHEMOTAXIS PROTEIN 3"/>
    <property type="match status" value="1"/>
</dbReference>
<sequence length="497" mass="54205">MANEKAYKCRDFAQLDSENYASYPAIKTIVEKHGPKALDKLYARIAADDHASSLLPTQQIRDHAARAQLAHWNALFSHRFDDEQVQRSEKIGRVHSEVGLDPSFYIGGYALVLEEMIERALSSGLHNPLSARKTGKMIATFVKVALVDMEAAMSAYFREEERARRAVIASMGEALQAMKDGNLQAQLSDLPEEYKEITHDFHEMRRELSSIIVDISDAAGNIETGSREISAAANDLADRTERSAAGISRTAEVMSEVNLGIQSTVASVKRVNDSIAEVDNQAAAGGEIVTDAIDAMDKIKHSSEEIGQISEVIENIAFQINLLALNARVEAARAGEAGKGFAVVASEVGALAHRTSDSAKSIKELISKSNGDVLAGVDLVAQTKSALEVIISRLAVARSEARDIATSASTQADSLQEINDEVQRMETSTQQNAAMVEESNAATRTLSQEASRLTEIVGRFRLERRNKVRDESDSAVQAFARPEHAENEDLALHRRYG</sequence>
<dbReference type="Pfam" id="PF11563">
    <property type="entry name" value="Protoglobin"/>
    <property type="match status" value="1"/>
</dbReference>
<dbReference type="InterPro" id="IPR051310">
    <property type="entry name" value="MCP_chemotaxis"/>
</dbReference>
<dbReference type="RefSeq" id="WP_054945721.1">
    <property type="nucleotide sequence ID" value="NZ_FVZE01000005.1"/>
</dbReference>
<dbReference type="EMBL" id="FVZE01000005">
    <property type="protein sequence ID" value="SLK05385.1"/>
    <property type="molecule type" value="Genomic_DNA"/>
</dbReference>
<name>A0A1U6IBI1_9SPHN</name>
<evidence type="ECO:0000313" key="6">
    <source>
        <dbReference type="EMBL" id="SLK05385.1"/>
    </source>
</evidence>
<evidence type="ECO:0000256" key="3">
    <source>
        <dbReference type="PROSITE-ProRule" id="PRU00284"/>
    </source>
</evidence>
<dbReference type="PRINTS" id="PR00260">
    <property type="entry name" value="CHEMTRNSDUCR"/>
</dbReference>
<evidence type="ECO:0000259" key="4">
    <source>
        <dbReference type="PROSITE" id="PS50111"/>
    </source>
</evidence>
<dbReference type="SUPFAM" id="SSF58104">
    <property type="entry name" value="Methyl-accepting chemotaxis protein (MCP) signaling domain"/>
    <property type="match status" value="1"/>
</dbReference>
<dbReference type="Proteomes" id="UP000190989">
    <property type="component" value="Unassembled WGS sequence"/>
</dbReference>
<dbReference type="Gene3D" id="1.10.287.950">
    <property type="entry name" value="Methyl-accepting chemotaxis protein"/>
    <property type="match status" value="1"/>
</dbReference>
<evidence type="ECO:0000313" key="7">
    <source>
        <dbReference type="Proteomes" id="UP000190989"/>
    </source>
</evidence>
<accession>A0A1U6IBI1</accession>
<dbReference type="InterPro" id="IPR044398">
    <property type="entry name" value="Globin-sensor_dom"/>
</dbReference>
<dbReference type="GO" id="GO:0006935">
    <property type="term" value="P:chemotaxis"/>
    <property type="evidence" value="ECO:0007669"/>
    <property type="project" value="UniProtKB-KW"/>
</dbReference>
<dbReference type="Gene3D" id="1.10.490.10">
    <property type="entry name" value="Globins"/>
    <property type="match status" value="1"/>
</dbReference>
<gene>
    <name evidence="6" type="ORF">SAMN06295987_105143</name>
</gene>
<dbReference type="GO" id="GO:0004888">
    <property type="term" value="F:transmembrane signaling receptor activity"/>
    <property type="evidence" value="ECO:0007669"/>
    <property type="project" value="InterPro"/>
</dbReference>
<dbReference type="PROSITE" id="PS50111">
    <property type="entry name" value="CHEMOTAXIS_TRANSDUC_2"/>
    <property type="match status" value="1"/>
</dbReference>
<reference evidence="7" key="1">
    <citation type="submission" date="2017-02" db="EMBL/GenBank/DDBJ databases">
        <authorList>
            <person name="Varghese N."/>
            <person name="Submissions S."/>
        </authorList>
    </citation>
    <scope>NUCLEOTIDE SEQUENCE [LARGE SCALE GENOMIC DNA]</scope>
    <source>
        <strain evidence="7">SM117</strain>
    </source>
</reference>
<evidence type="ECO:0000256" key="2">
    <source>
        <dbReference type="ARBA" id="ARBA00029447"/>
    </source>
</evidence>
<dbReference type="GO" id="GO:0007165">
    <property type="term" value="P:signal transduction"/>
    <property type="evidence" value="ECO:0007669"/>
    <property type="project" value="UniProtKB-KW"/>
</dbReference>
<dbReference type="InterPro" id="IPR012292">
    <property type="entry name" value="Globin/Proto"/>
</dbReference>
<keyword evidence="3" id="KW-0807">Transducer</keyword>
<feature type="domain" description="HAMP" evidence="5">
    <location>
        <begin position="162"/>
        <end position="213"/>
    </location>
</feature>
<organism evidence="6 7">
    <name type="scientific">Novosphingobium mathurense</name>
    <dbReference type="NCBI Taxonomy" id="428990"/>
    <lineage>
        <taxon>Bacteria</taxon>
        <taxon>Pseudomonadati</taxon>
        <taxon>Pseudomonadota</taxon>
        <taxon>Alphaproteobacteria</taxon>
        <taxon>Sphingomonadales</taxon>
        <taxon>Sphingomonadaceae</taxon>
        <taxon>Novosphingobium</taxon>
    </lineage>
</organism>
<dbReference type="CDD" id="cd01068">
    <property type="entry name" value="globin_sensor"/>
    <property type="match status" value="1"/>
</dbReference>
<dbReference type="InterPro" id="IPR004090">
    <property type="entry name" value="Chemotax_Me-accpt_rcpt"/>
</dbReference>
<dbReference type="InterPro" id="IPR009050">
    <property type="entry name" value="Globin-like_sf"/>
</dbReference>
<comment type="similarity">
    <text evidence="2">Belongs to the methyl-accepting chemotaxis (MCP) protein family.</text>
</comment>
<keyword evidence="7" id="KW-1185">Reference proteome</keyword>
<dbReference type="InterPro" id="IPR003660">
    <property type="entry name" value="HAMP_dom"/>
</dbReference>
<dbReference type="AlphaFoldDB" id="A0A1U6IBI1"/>
<dbReference type="GO" id="GO:0020037">
    <property type="term" value="F:heme binding"/>
    <property type="evidence" value="ECO:0007669"/>
    <property type="project" value="InterPro"/>
</dbReference>